<evidence type="ECO:0000313" key="4">
    <source>
        <dbReference type="Proteomes" id="UP001321760"/>
    </source>
</evidence>
<dbReference type="PANTHER" id="PTHR24148:SF77">
    <property type="entry name" value="HETEROKARYON INCOMPATIBILITY DOMAIN-CONTAINING PROTEIN"/>
    <property type="match status" value="1"/>
</dbReference>
<organism evidence="3 4">
    <name type="scientific">Podospora aff. communis PSN243</name>
    <dbReference type="NCBI Taxonomy" id="3040156"/>
    <lineage>
        <taxon>Eukaryota</taxon>
        <taxon>Fungi</taxon>
        <taxon>Dikarya</taxon>
        <taxon>Ascomycota</taxon>
        <taxon>Pezizomycotina</taxon>
        <taxon>Sordariomycetes</taxon>
        <taxon>Sordariomycetidae</taxon>
        <taxon>Sordariales</taxon>
        <taxon>Podosporaceae</taxon>
        <taxon>Podospora</taxon>
    </lineage>
</organism>
<keyword evidence="1" id="KW-0812">Transmembrane</keyword>
<evidence type="ECO:0000313" key="3">
    <source>
        <dbReference type="EMBL" id="KAK4449734.1"/>
    </source>
</evidence>
<dbReference type="AlphaFoldDB" id="A0AAV9GLP5"/>
<dbReference type="Pfam" id="PF06985">
    <property type="entry name" value="HET"/>
    <property type="match status" value="1"/>
</dbReference>
<gene>
    <name evidence="3" type="ORF">QBC34DRAFT_82949</name>
</gene>
<dbReference type="InterPro" id="IPR010730">
    <property type="entry name" value="HET"/>
</dbReference>
<proteinExistence type="predicted"/>
<protein>
    <submittedName>
        <fullName evidence="3">Heterokaryon incompatibility protein-domain-containing protein</fullName>
    </submittedName>
</protein>
<dbReference type="PANTHER" id="PTHR24148">
    <property type="entry name" value="ANKYRIN REPEAT DOMAIN-CONTAINING PROTEIN 39 HOMOLOG-RELATED"/>
    <property type="match status" value="1"/>
</dbReference>
<reference evidence="3" key="2">
    <citation type="submission" date="2023-05" db="EMBL/GenBank/DDBJ databases">
        <authorList>
            <consortium name="Lawrence Berkeley National Laboratory"/>
            <person name="Steindorff A."/>
            <person name="Hensen N."/>
            <person name="Bonometti L."/>
            <person name="Westerberg I."/>
            <person name="Brannstrom I.O."/>
            <person name="Guillou S."/>
            <person name="Cros-Aarteil S."/>
            <person name="Calhoun S."/>
            <person name="Haridas S."/>
            <person name="Kuo A."/>
            <person name="Mondo S."/>
            <person name="Pangilinan J."/>
            <person name="Riley R."/>
            <person name="Labutti K."/>
            <person name="Andreopoulos B."/>
            <person name="Lipzen A."/>
            <person name="Chen C."/>
            <person name="Yanf M."/>
            <person name="Daum C."/>
            <person name="Ng V."/>
            <person name="Clum A."/>
            <person name="Ohm R."/>
            <person name="Martin F."/>
            <person name="Silar P."/>
            <person name="Natvig D."/>
            <person name="Lalanne C."/>
            <person name="Gautier V."/>
            <person name="Ament-Velasquez S.L."/>
            <person name="Kruys A."/>
            <person name="Hutchinson M.I."/>
            <person name="Powell A.J."/>
            <person name="Barry K."/>
            <person name="Miller A.N."/>
            <person name="Grigoriev I.V."/>
            <person name="Debuchy R."/>
            <person name="Gladieux P."/>
            <person name="Thoren M.H."/>
            <person name="Johannesson H."/>
        </authorList>
    </citation>
    <scope>NUCLEOTIDE SEQUENCE</scope>
    <source>
        <strain evidence="3">PSN243</strain>
    </source>
</reference>
<accession>A0AAV9GLP5</accession>
<dbReference type="InterPro" id="IPR052895">
    <property type="entry name" value="HetReg/Transcr_Mod"/>
</dbReference>
<reference evidence="3" key="1">
    <citation type="journal article" date="2023" name="Mol. Phylogenet. Evol.">
        <title>Genome-scale phylogeny and comparative genomics of the fungal order Sordariales.</title>
        <authorList>
            <person name="Hensen N."/>
            <person name="Bonometti L."/>
            <person name="Westerberg I."/>
            <person name="Brannstrom I.O."/>
            <person name="Guillou S."/>
            <person name="Cros-Aarteil S."/>
            <person name="Calhoun S."/>
            <person name="Haridas S."/>
            <person name="Kuo A."/>
            <person name="Mondo S."/>
            <person name="Pangilinan J."/>
            <person name="Riley R."/>
            <person name="LaButti K."/>
            <person name="Andreopoulos B."/>
            <person name="Lipzen A."/>
            <person name="Chen C."/>
            <person name="Yan M."/>
            <person name="Daum C."/>
            <person name="Ng V."/>
            <person name="Clum A."/>
            <person name="Steindorff A."/>
            <person name="Ohm R.A."/>
            <person name="Martin F."/>
            <person name="Silar P."/>
            <person name="Natvig D.O."/>
            <person name="Lalanne C."/>
            <person name="Gautier V."/>
            <person name="Ament-Velasquez S.L."/>
            <person name="Kruys A."/>
            <person name="Hutchinson M.I."/>
            <person name="Powell A.J."/>
            <person name="Barry K."/>
            <person name="Miller A.N."/>
            <person name="Grigoriev I.V."/>
            <person name="Debuchy R."/>
            <person name="Gladieux P."/>
            <person name="Hiltunen Thoren M."/>
            <person name="Johannesson H."/>
        </authorList>
    </citation>
    <scope>NUCLEOTIDE SEQUENCE</scope>
    <source>
        <strain evidence="3">PSN243</strain>
    </source>
</reference>
<evidence type="ECO:0000256" key="1">
    <source>
        <dbReference type="SAM" id="Phobius"/>
    </source>
</evidence>
<name>A0AAV9GLP5_9PEZI</name>
<feature type="transmembrane region" description="Helical" evidence="1">
    <location>
        <begin position="397"/>
        <end position="418"/>
    </location>
</feature>
<dbReference type="EMBL" id="MU865935">
    <property type="protein sequence ID" value="KAK4449734.1"/>
    <property type="molecule type" value="Genomic_DNA"/>
</dbReference>
<keyword evidence="1" id="KW-1133">Transmembrane helix</keyword>
<comment type="caution">
    <text evidence="3">The sequence shown here is derived from an EMBL/GenBank/DDBJ whole genome shotgun (WGS) entry which is preliminary data.</text>
</comment>
<sequence>MAETSNRLNYQPLVDPLEIRVLALKRTTSENPSITCELHHTYLPAQPAITKNRHTLRSYHALSYEWGSPNDGGDFITIDGVSVWIRQNLHDALKQLSADEDSGELFIWVDALCINQEDLEEKSRQVAMMGDIFHKAERVIAWLGPARDDSDVAMDLMAETSKVEALVQGPERQREIDAGECAEAEAMVKLCHRSYWKRMWIVQELFLARDCVVRCGAKAVPRDAFENSLGATQQGQGWIWKGLKWEEGPANHYRLSRWRRGNMKAGLRWWINTCVQGGFQAADAHDYIYALLGVAEDCRDGEMIVPSYEKAPVQVFLEVINSRAFQVLGPEKVYGDEVGYRIALSLAGRMGIDLDPNDITLSRDDIKAVFGLKSKFPNVVDAYPQTSRSHVDADIDYMVVFVFGVITVGTIAFGVFLLRSLLGRVFSPFSSGS</sequence>
<keyword evidence="4" id="KW-1185">Reference proteome</keyword>
<feature type="domain" description="Heterokaryon incompatibility" evidence="2">
    <location>
        <begin position="59"/>
        <end position="204"/>
    </location>
</feature>
<dbReference type="Proteomes" id="UP001321760">
    <property type="component" value="Unassembled WGS sequence"/>
</dbReference>
<keyword evidence="1" id="KW-0472">Membrane</keyword>
<evidence type="ECO:0000259" key="2">
    <source>
        <dbReference type="Pfam" id="PF06985"/>
    </source>
</evidence>